<reference evidence="2" key="1">
    <citation type="journal article" date="2020" name="Nature">
        <title>Giant virus diversity and host interactions through global metagenomics.</title>
        <authorList>
            <person name="Schulz F."/>
            <person name="Roux S."/>
            <person name="Paez-Espino D."/>
            <person name="Jungbluth S."/>
            <person name="Walsh D.A."/>
            <person name="Denef V.J."/>
            <person name="McMahon K.D."/>
            <person name="Konstantinidis K.T."/>
            <person name="Eloe-Fadrosh E.A."/>
            <person name="Kyrpides N.C."/>
            <person name="Woyke T."/>
        </authorList>
    </citation>
    <scope>NUCLEOTIDE SEQUENCE</scope>
    <source>
        <strain evidence="2">GVMAG-M-3300023174-24</strain>
    </source>
</reference>
<dbReference type="AlphaFoldDB" id="A0A6C0DKM6"/>
<sequence length="181" mass="21544">MVAGSILPISIHNNKLYFLFGKENPMEDSSKGWSDFGGRMENNETPYKAALREGSEELTGFLGDKNTINKLIRKNGGYYKIEHNNYHVHLFFLEYDENLPKYYNQNHHFLWNKMDKNVLNNSKLFEKIEIGWFSLDEIKSRKSEFRNFYQEIVDKFLMDIENITKFVTTKSKKHKKTRKNI</sequence>
<dbReference type="PROSITE" id="PS51462">
    <property type="entry name" value="NUDIX"/>
    <property type="match status" value="1"/>
</dbReference>
<dbReference type="Pfam" id="PF00293">
    <property type="entry name" value="NUDIX"/>
    <property type="match status" value="1"/>
</dbReference>
<dbReference type="InterPro" id="IPR000086">
    <property type="entry name" value="NUDIX_hydrolase_dom"/>
</dbReference>
<name>A0A6C0DKM6_9ZZZZ</name>
<proteinExistence type="predicted"/>
<protein>
    <recommendedName>
        <fullName evidence="1">Nudix hydrolase domain-containing protein</fullName>
    </recommendedName>
</protein>
<dbReference type="InterPro" id="IPR015797">
    <property type="entry name" value="NUDIX_hydrolase-like_dom_sf"/>
</dbReference>
<dbReference type="SUPFAM" id="SSF55811">
    <property type="entry name" value="Nudix"/>
    <property type="match status" value="1"/>
</dbReference>
<dbReference type="Gene3D" id="3.90.79.10">
    <property type="entry name" value="Nucleoside Triphosphate Pyrophosphohydrolase"/>
    <property type="match status" value="1"/>
</dbReference>
<evidence type="ECO:0000259" key="1">
    <source>
        <dbReference type="PROSITE" id="PS51462"/>
    </source>
</evidence>
<accession>A0A6C0DKM6</accession>
<organism evidence="2">
    <name type="scientific">viral metagenome</name>
    <dbReference type="NCBI Taxonomy" id="1070528"/>
    <lineage>
        <taxon>unclassified sequences</taxon>
        <taxon>metagenomes</taxon>
        <taxon>organismal metagenomes</taxon>
    </lineage>
</organism>
<evidence type="ECO:0000313" key="2">
    <source>
        <dbReference type="EMBL" id="QHT17488.1"/>
    </source>
</evidence>
<dbReference type="EMBL" id="MN739638">
    <property type="protein sequence ID" value="QHT17488.1"/>
    <property type="molecule type" value="Genomic_DNA"/>
</dbReference>
<feature type="domain" description="Nudix hydrolase" evidence="1">
    <location>
        <begin position="1"/>
        <end position="158"/>
    </location>
</feature>